<dbReference type="Proteomes" id="UP000013307">
    <property type="component" value="Chromosome"/>
</dbReference>
<gene>
    <name evidence="1" type="ORF">Asulf_01953</name>
</gene>
<evidence type="ECO:0000313" key="2">
    <source>
        <dbReference type="Proteomes" id="UP000013307"/>
    </source>
</evidence>
<dbReference type="KEGG" id="ast:Asulf_01953"/>
<name>N0BE65_9EURY</name>
<keyword evidence="2" id="KW-1185">Reference proteome</keyword>
<dbReference type="AlphaFoldDB" id="N0BE65"/>
<dbReference type="eggNOG" id="arCOG07762">
    <property type="taxonomic scope" value="Archaea"/>
</dbReference>
<organism evidence="1 2">
    <name type="scientific">Archaeoglobus sulfaticallidus PM70-1</name>
    <dbReference type="NCBI Taxonomy" id="387631"/>
    <lineage>
        <taxon>Archaea</taxon>
        <taxon>Methanobacteriati</taxon>
        <taxon>Methanobacteriota</taxon>
        <taxon>Archaeoglobi</taxon>
        <taxon>Archaeoglobales</taxon>
        <taxon>Archaeoglobaceae</taxon>
        <taxon>Archaeoglobus</taxon>
    </lineage>
</organism>
<protein>
    <submittedName>
        <fullName evidence="1">Uncharacterized protein</fullName>
    </submittedName>
</protein>
<dbReference type="EMBL" id="CP005290">
    <property type="protein sequence ID" value="AGK61919.1"/>
    <property type="molecule type" value="Genomic_DNA"/>
</dbReference>
<proteinExistence type="predicted"/>
<reference evidence="1 2" key="1">
    <citation type="journal article" date="2013" name="Genome Announc.">
        <title>Complete Genome Sequence of the Thermophilic and Facultatively Chemolithoautotrophic Sulfate Reducer Archaeoglobus sulfaticallidus Strain PM70-1T.</title>
        <authorList>
            <person name="Stokke R."/>
            <person name="Hocking W.P."/>
            <person name="Steinsbu B.O."/>
            <person name="Steen I.H."/>
        </authorList>
    </citation>
    <scope>NUCLEOTIDE SEQUENCE [LARGE SCALE GENOMIC DNA]</scope>
    <source>
        <strain evidence="1">PM70-1</strain>
    </source>
</reference>
<dbReference type="HOGENOM" id="CLU_3394429_0_0_2"/>
<accession>N0BE65</accession>
<evidence type="ECO:0000313" key="1">
    <source>
        <dbReference type="EMBL" id="AGK61919.1"/>
    </source>
</evidence>
<sequence length="31" mass="3616">MVDKVEEEDRRKMALFAIGLWHNVFAVRVVG</sequence>